<evidence type="ECO:0000256" key="2">
    <source>
        <dbReference type="ARBA" id="ARBA00023125"/>
    </source>
</evidence>
<dbReference type="InterPro" id="IPR000232">
    <property type="entry name" value="HSF_DNA-bd"/>
</dbReference>
<dbReference type="EMBL" id="KQ419491">
    <property type="protein sequence ID" value="KOF83408.1"/>
    <property type="molecule type" value="Genomic_DNA"/>
</dbReference>
<gene>
    <name evidence="4" type="ORF">OCBIM_22023870mg</name>
</gene>
<dbReference type="GO" id="GO:0043565">
    <property type="term" value="F:sequence-specific DNA binding"/>
    <property type="evidence" value="ECO:0007669"/>
    <property type="project" value="InterPro"/>
</dbReference>
<feature type="domain" description="HSF-type DNA-binding" evidence="3">
    <location>
        <begin position="19"/>
        <end position="125"/>
    </location>
</feature>
<evidence type="ECO:0000259" key="3">
    <source>
        <dbReference type="Pfam" id="PF00447"/>
    </source>
</evidence>
<protein>
    <recommendedName>
        <fullName evidence="3">HSF-type DNA-binding domain-containing protein</fullName>
    </recommendedName>
</protein>
<dbReference type="STRING" id="37653.A0A0L8H2D2"/>
<name>A0A0L8H2D2_OCTBM</name>
<dbReference type="Pfam" id="PF00447">
    <property type="entry name" value="HSF_DNA-bind"/>
    <property type="match status" value="1"/>
</dbReference>
<proteinExistence type="inferred from homology"/>
<keyword evidence="2" id="KW-0238">DNA-binding</keyword>
<comment type="similarity">
    <text evidence="1">Belongs to the HSF family.</text>
</comment>
<reference evidence="4" key="1">
    <citation type="submission" date="2015-07" db="EMBL/GenBank/DDBJ databases">
        <title>MeaNS - Measles Nucleotide Surveillance Program.</title>
        <authorList>
            <person name="Tran T."/>
            <person name="Druce J."/>
        </authorList>
    </citation>
    <scope>NUCLEOTIDE SEQUENCE</scope>
    <source>
        <strain evidence="4">UCB-OBI-ISO-001</strain>
        <tissue evidence="4">Gonad</tissue>
    </source>
</reference>
<sequence length="319" mass="37240">MNPERKQKVRLYLQRGDKFPEKLYAVVEDGRILRWDSNGVRISLGFPTQQNASNSLIEENPGPKNYEALVMDLYPGFVQIPQFTNLRRLFREYSFGWHVSSRGVFSFSHPYFRRGRQDLLANIKTRRKTIPFYKCGFGQRVSRRSLKLKRDPDEFDYSEELPPDFHAALNKNNNSLEEEKLANVGHCEKQRETRNRRSKINNEAVSKLDSKHGKFEQSEMESGRQRFMKKLQLRDILSSYIKNEFENEQDIQLLSMYPFCWTGIFNGANDTTDQVLTETLSSPFDSTQAEYIEWLSGNSGYLRPVSNSGGNIIREYCPL</sequence>
<evidence type="ECO:0000313" key="4">
    <source>
        <dbReference type="EMBL" id="KOF83408.1"/>
    </source>
</evidence>
<dbReference type="InterPro" id="IPR036388">
    <property type="entry name" value="WH-like_DNA-bd_sf"/>
</dbReference>
<accession>A0A0L8H2D2</accession>
<dbReference type="GO" id="GO:0003700">
    <property type="term" value="F:DNA-binding transcription factor activity"/>
    <property type="evidence" value="ECO:0007669"/>
    <property type="project" value="InterPro"/>
</dbReference>
<dbReference type="Gene3D" id="1.10.10.10">
    <property type="entry name" value="Winged helix-like DNA-binding domain superfamily/Winged helix DNA-binding domain"/>
    <property type="match status" value="1"/>
</dbReference>
<organism evidence="4">
    <name type="scientific">Octopus bimaculoides</name>
    <name type="common">California two-spotted octopus</name>
    <dbReference type="NCBI Taxonomy" id="37653"/>
    <lineage>
        <taxon>Eukaryota</taxon>
        <taxon>Metazoa</taxon>
        <taxon>Spiralia</taxon>
        <taxon>Lophotrochozoa</taxon>
        <taxon>Mollusca</taxon>
        <taxon>Cephalopoda</taxon>
        <taxon>Coleoidea</taxon>
        <taxon>Octopodiformes</taxon>
        <taxon>Octopoda</taxon>
        <taxon>Incirrata</taxon>
        <taxon>Octopodidae</taxon>
        <taxon>Octopus</taxon>
    </lineage>
</organism>
<evidence type="ECO:0000256" key="1">
    <source>
        <dbReference type="ARBA" id="ARBA00006403"/>
    </source>
</evidence>
<dbReference type="AlphaFoldDB" id="A0A0L8H2D2"/>